<dbReference type="SUPFAM" id="SSF75632">
    <property type="entry name" value="Cullin homology domain"/>
    <property type="match status" value="1"/>
</dbReference>
<comment type="similarity">
    <text evidence="1 4 5">Belongs to the cullin family.</text>
</comment>
<dbReference type="FunFam" id="1.20.1310.10:FF:000002">
    <property type="entry name" value="cullin-3 isoform X1"/>
    <property type="match status" value="1"/>
</dbReference>
<dbReference type="InterPro" id="IPR016159">
    <property type="entry name" value="Cullin_repeat-like_dom_sf"/>
</dbReference>
<dbReference type="InterPro" id="IPR001373">
    <property type="entry name" value="Cullin_N"/>
</dbReference>
<name>A0A9P6PHW8_9FUNG</name>
<evidence type="ECO:0000259" key="6">
    <source>
        <dbReference type="PROSITE" id="PS50069"/>
    </source>
</evidence>
<sequence>LERMYKLFGRVKTGSKELQQGISEYIKDCGKAINTSASVAPSADGTEKGAGPGVAEAIRWVQDVLDLKDRFNDILINAFAREKAFETAFNAAFETFINKNPKAPEFISLFIDDKLKKGFRGKSDDEVDTVLSKTTTLFRFLSDKDIFERYYKQHLANRLLHGRSLSDEAERGMITKLKIECGFQFTSKLEGMFTDMKLSEDTMSDFKSAQDQARATTPFELSTTVLTSTFWPVPSTPTPCNYPPEFLRAQEVFERFYTSRHNGRKLTWHCTM</sequence>
<dbReference type="InterPro" id="IPR036317">
    <property type="entry name" value="Cullin_homology_sf"/>
</dbReference>
<dbReference type="Pfam" id="PF26557">
    <property type="entry name" value="Cullin_AB"/>
    <property type="match status" value="1"/>
</dbReference>
<evidence type="ECO:0000256" key="2">
    <source>
        <dbReference type="ARBA" id="ARBA00022499"/>
    </source>
</evidence>
<dbReference type="GO" id="GO:0006511">
    <property type="term" value="P:ubiquitin-dependent protein catabolic process"/>
    <property type="evidence" value="ECO:0007669"/>
    <property type="project" value="InterPro"/>
</dbReference>
<dbReference type="Gene3D" id="1.20.1310.10">
    <property type="entry name" value="Cullin Repeats"/>
    <property type="match status" value="2"/>
</dbReference>
<evidence type="ECO:0000256" key="1">
    <source>
        <dbReference type="ARBA" id="ARBA00006019"/>
    </source>
</evidence>
<dbReference type="SUPFAM" id="SSF74788">
    <property type="entry name" value="Cullin repeat-like"/>
    <property type="match status" value="1"/>
</dbReference>
<dbReference type="InterPro" id="IPR045093">
    <property type="entry name" value="Cullin"/>
</dbReference>
<dbReference type="EMBL" id="JAAAJB010001518">
    <property type="protein sequence ID" value="KAG0247833.1"/>
    <property type="molecule type" value="Genomic_DNA"/>
</dbReference>
<dbReference type="PANTHER" id="PTHR11932">
    <property type="entry name" value="CULLIN"/>
    <property type="match status" value="1"/>
</dbReference>
<keyword evidence="8" id="KW-1185">Reference proteome</keyword>
<evidence type="ECO:0000256" key="4">
    <source>
        <dbReference type="PROSITE-ProRule" id="PRU00330"/>
    </source>
</evidence>
<feature type="non-terminal residue" evidence="7">
    <location>
        <position position="272"/>
    </location>
</feature>
<dbReference type="SMART" id="SM00182">
    <property type="entry name" value="CULLIN"/>
    <property type="match status" value="1"/>
</dbReference>
<gene>
    <name evidence="7" type="primary">CUL3_1</name>
    <name evidence="7" type="ORF">DFQ27_001537</name>
</gene>
<proteinExistence type="inferred from homology"/>
<dbReference type="PROSITE" id="PS50069">
    <property type="entry name" value="CULLIN_2"/>
    <property type="match status" value="1"/>
</dbReference>
<dbReference type="InterPro" id="IPR016158">
    <property type="entry name" value="Cullin_homology"/>
</dbReference>
<evidence type="ECO:0000313" key="8">
    <source>
        <dbReference type="Proteomes" id="UP000807716"/>
    </source>
</evidence>
<dbReference type="Proteomes" id="UP000807716">
    <property type="component" value="Unassembled WGS sequence"/>
</dbReference>
<protein>
    <submittedName>
        <fullName evidence="7">Cullin-3</fullName>
    </submittedName>
</protein>
<keyword evidence="3" id="KW-0832">Ubl conjugation</keyword>
<feature type="non-terminal residue" evidence="7">
    <location>
        <position position="1"/>
    </location>
</feature>
<comment type="caution">
    <text evidence="7">The sequence shown here is derived from an EMBL/GenBank/DDBJ whole genome shotgun (WGS) entry which is preliminary data.</text>
</comment>
<feature type="domain" description="Cullin family profile" evidence="6">
    <location>
        <begin position="102"/>
        <end position="272"/>
    </location>
</feature>
<dbReference type="Gene3D" id="4.10.1030.10">
    <property type="entry name" value="Ring Box Chain A, domain 5"/>
    <property type="match status" value="1"/>
</dbReference>
<evidence type="ECO:0000256" key="3">
    <source>
        <dbReference type="ARBA" id="ARBA00022843"/>
    </source>
</evidence>
<keyword evidence="2" id="KW-1017">Isopeptide bond</keyword>
<organism evidence="7 8">
    <name type="scientific">Actinomortierella ambigua</name>
    <dbReference type="NCBI Taxonomy" id="1343610"/>
    <lineage>
        <taxon>Eukaryota</taxon>
        <taxon>Fungi</taxon>
        <taxon>Fungi incertae sedis</taxon>
        <taxon>Mucoromycota</taxon>
        <taxon>Mortierellomycotina</taxon>
        <taxon>Mortierellomycetes</taxon>
        <taxon>Mortierellales</taxon>
        <taxon>Mortierellaceae</taxon>
        <taxon>Actinomortierella</taxon>
    </lineage>
</organism>
<evidence type="ECO:0000256" key="5">
    <source>
        <dbReference type="RuleBase" id="RU003829"/>
    </source>
</evidence>
<evidence type="ECO:0000313" key="7">
    <source>
        <dbReference type="EMBL" id="KAG0247833.1"/>
    </source>
</evidence>
<accession>A0A9P6PHW8</accession>
<dbReference type="GO" id="GO:0031625">
    <property type="term" value="F:ubiquitin protein ligase binding"/>
    <property type="evidence" value="ECO:0007669"/>
    <property type="project" value="InterPro"/>
</dbReference>
<reference evidence="7" key="1">
    <citation type="journal article" date="2020" name="Fungal Divers.">
        <title>Resolving the Mortierellaceae phylogeny through synthesis of multi-gene phylogenetics and phylogenomics.</title>
        <authorList>
            <person name="Vandepol N."/>
            <person name="Liber J."/>
            <person name="Desiro A."/>
            <person name="Na H."/>
            <person name="Kennedy M."/>
            <person name="Barry K."/>
            <person name="Grigoriev I.V."/>
            <person name="Miller A.N."/>
            <person name="O'Donnell K."/>
            <person name="Stajich J.E."/>
            <person name="Bonito G."/>
        </authorList>
    </citation>
    <scope>NUCLEOTIDE SEQUENCE</scope>
    <source>
        <strain evidence="7">BC1065</strain>
    </source>
</reference>
<dbReference type="InterPro" id="IPR059120">
    <property type="entry name" value="Cullin-like_AB"/>
</dbReference>
<dbReference type="OrthoDB" id="27073at2759"/>
<dbReference type="Pfam" id="PF00888">
    <property type="entry name" value="Cullin"/>
    <property type="match status" value="1"/>
</dbReference>
<dbReference type="AlphaFoldDB" id="A0A9P6PHW8"/>